<proteinExistence type="inferred from homology"/>
<dbReference type="AlphaFoldDB" id="X1DQ18"/>
<dbReference type="NCBIfam" id="TIGR00016">
    <property type="entry name" value="ackA"/>
    <property type="match status" value="1"/>
</dbReference>
<sequence>KEKVTIEHDCPTHKEAIKLISDCLVHYEYGAIKDLSDIAAIGHRVVHGGEKFSKSVVINREVIKTFKELAGLAPLHNPPNIMGIEAAVELLPDIPHMAIMDTAWHQTMPDYVYNYAVPYRWYKKCGVRRYGFHGTSLLYVAKRAAVLLGKDPFECNLISCHIGNGVSVNAVKNGLSYDTSMGFTPLEGAIMGTRAGDHDAALDFYVMQKEGYSPQEMYKILNKKSGILGITGKYVDRRDVIEAASKGDERAKLAIEMESYRLKKYIGAYTAVLGRVDALVFTAGVGEMSEIIRGKVLEGLDILGIKYNPEKNRLARTRNAELDISADDSPVKIFIIPTDEELVFVEDVVALLEGTYDLHTNFKYTFQDKDYKNLMRKKAFEKECKKKPDLSKIKANRNN</sequence>
<evidence type="ECO:0000256" key="2">
    <source>
        <dbReference type="ARBA" id="ARBA00022741"/>
    </source>
</evidence>
<evidence type="ECO:0000256" key="3">
    <source>
        <dbReference type="ARBA" id="ARBA00022777"/>
    </source>
</evidence>
<name>X1DQ18_9ZZZZ</name>
<evidence type="ECO:0008006" key="6">
    <source>
        <dbReference type="Google" id="ProtNLM"/>
    </source>
</evidence>
<organism evidence="5">
    <name type="scientific">marine sediment metagenome</name>
    <dbReference type="NCBI Taxonomy" id="412755"/>
    <lineage>
        <taxon>unclassified sequences</taxon>
        <taxon>metagenomes</taxon>
        <taxon>ecological metagenomes</taxon>
    </lineage>
</organism>
<gene>
    <name evidence="5" type="ORF">S03H2_01834</name>
</gene>
<dbReference type="EMBL" id="BARU01000568">
    <property type="protein sequence ID" value="GAH22292.1"/>
    <property type="molecule type" value="Genomic_DNA"/>
</dbReference>
<dbReference type="HAMAP" id="MF_00020">
    <property type="entry name" value="Acetate_kinase"/>
    <property type="match status" value="1"/>
</dbReference>
<dbReference type="GO" id="GO:0005524">
    <property type="term" value="F:ATP binding"/>
    <property type="evidence" value="ECO:0007669"/>
    <property type="project" value="UniProtKB-KW"/>
</dbReference>
<keyword evidence="3" id="KW-0418">Kinase</keyword>
<dbReference type="GO" id="GO:0008776">
    <property type="term" value="F:acetate kinase activity"/>
    <property type="evidence" value="ECO:0007669"/>
    <property type="project" value="TreeGrafter"/>
</dbReference>
<dbReference type="PANTHER" id="PTHR21060">
    <property type="entry name" value="ACETATE KINASE"/>
    <property type="match status" value="1"/>
</dbReference>
<reference evidence="5" key="1">
    <citation type="journal article" date="2014" name="Front. Microbiol.">
        <title>High frequency of phylogenetically diverse reductive dehalogenase-homologous genes in deep subseafloor sedimentary metagenomes.</title>
        <authorList>
            <person name="Kawai M."/>
            <person name="Futagami T."/>
            <person name="Toyoda A."/>
            <person name="Takaki Y."/>
            <person name="Nishi S."/>
            <person name="Hori S."/>
            <person name="Arai W."/>
            <person name="Tsubouchi T."/>
            <person name="Morono Y."/>
            <person name="Uchiyama I."/>
            <person name="Ito T."/>
            <person name="Fujiyama A."/>
            <person name="Inagaki F."/>
            <person name="Takami H."/>
        </authorList>
    </citation>
    <scope>NUCLEOTIDE SEQUENCE</scope>
    <source>
        <strain evidence="5">Expedition CK06-06</strain>
    </source>
</reference>
<keyword evidence="2" id="KW-0547">Nucleotide-binding</keyword>
<dbReference type="CDD" id="cd24010">
    <property type="entry name" value="ASKHA_NBD_AcK_PK"/>
    <property type="match status" value="1"/>
</dbReference>
<comment type="caution">
    <text evidence="5">The sequence shown here is derived from an EMBL/GenBank/DDBJ whole genome shotgun (WGS) entry which is preliminary data.</text>
</comment>
<dbReference type="PRINTS" id="PR00471">
    <property type="entry name" value="ACETATEKNASE"/>
</dbReference>
<accession>X1DQ18</accession>
<dbReference type="InterPro" id="IPR000890">
    <property type="entry name" value="Aliphatic_acid_kin_short-chain"/>
</dbReference>
<keyword evidence="4" id="KW-0067">ATP-binding</keyword>
<keyword evidence="1" id="KW-0808">Transferase</keyword>
<evidence type="ECO:0000313" key="5">
    <source>
        <dbReference type="EMBL" id="GAH22292.1"/>
    </source>
</evidence>
<dbReference type="InterPro" id="IPR004372">
    <property type="entry name" value="Ac/propionate_kinase"/>
</dbReference>
<dbReference type="SUPFAM" id="SSF53067">
    <property type="entry name" value="Actin-like ATPase domain"/>
    <property type="match status" value="2"/>
</dbReference>
<dbReference type="InterPro" id="IPR023865">
    <property type="entry name" value="Aliphatic_acid_kinase_CS"/>
</dbReference>
<dbReference type="InterPro" id="IPR043129">
    <property type="entry name" value="ATPase_NBD"/>
</dbReference>
<dbReference type="Gene3D" id="3.30.420.40">
    <property type="match status" value="2"/>
</dbReference>
<feature type="non-terminal residue" evidence="5">
    <location>
        <position position="1"/>
    </location>
</feature>
<evidence type="ECO:0000256" key="1">
    <source>
        <dbReference type="ARBA" id="ARBA00022679"/>
    </source>
</evidence>
<dbReference type="GO" id="GO:0006083">
    <property type="term" value="P:acetate metabolic process"/>
    <property type="evidence" value="ECO:0007669"/>
    <property type="project" value="TreeGrafter"/>
</dbReference>
<evidence type="ECO:0000256" key="4">
    <source>
        <dbReference type="ARBA" id="ARBA00022840"/>
    </source>
</evidence>
<dbReference type="PANTHER" id="PTHR21060:SF15">
    <property type="entry name" value="ACETATE KINASE-RELATED"/>
    <property type="match status" value="1"/>
</dbReference>
<dbReference type="PIRSF" id="PIRSF000722">
    <property type="entry name" value="Acetate_prop_kin"/>
    <property type="match status" value="1"/>
</dbReference>
<dbReference type="PROSITE" id="PS01076">
    <property type="entry name" value="ACETATE_KINASE_2"/>
    <property type="match status" value="1"/>
</dbReference>
<dbReference type="Pfam" id="PF00871">
    <property type="entry name" value="Acetate_kinase"/>
    <property type="match status" value="1"/>
</dbReference>
<protein>
    <recommendedName>
        <fullName evidence="6">Acetate kinase</fullName>
    </recommendedName>
</protein>